<accession>A0A7W7N5G1</accession>
<dbReference type="GO" id="GO:0051213">
    <property type="term" value="F:dioxygenase activity"/>
    <property type="evidence" value="ECO:0007669"/>
    <property type="project" value="UniProtKB-KW"/>
</dbReference>
<dbReference type="PROSITE" id="PS51819">
    <property type="entry name" value="VOC"/>
    <property type="match status" value="1"/>
</dbReference>
<dbReference type="Pfam" id="PF00903">
    <property type="entry name" value="Glyoxalase"/>
    <property type="match status" value="1"/>
</dbReference>
<keyword evidence="2" id="KW-0456">Lyase</keyword>
<gene>
    <name evidence="2" type="ORF">HNP32_003112</name>
</gene>
<dbReference type="InterPro" id="IPR004360">
    <property type="entry name" value="Glyas_Fos-R_dOase_dom"/>
</dbReference>
<evidence type="ECO:0000313" key="3">
    <source>
        <dbReference type="Proteomes" id="UP000539957"/>
    </source>
</evidence>
<evidence type="ECO:0000313" key="2">
    <source>
        <dbReference type="EMBL" id="MBB4799354.1"/>
    </source>
</evidence>
<dbReference type="SUPFAM" id="SSF54593">
    <property type="entry name" value="Glyoxalase/Bleomycin resistance protein/Dihydroxybiphenyl dioxygenase"/>
    <property type="match status" value="1"/>
</dbReference>
<sequence length="129" mass="14276">MNLNQVTVETTDIPRANAFYQRLGLTMIVSSAHYARFICPGDGSGAPATFSIHLADQVTPGGAGIYFECADLDERVAGLKAAGVTFDHDPVDQTWLWREAWLRDPDGNRLCFYWAGENRMNPPWRVAGS</sequence>
<dbReference type="AlphaFoldDB" id="A0A7W7N5G1"/>
<dbReference type="CDD" id="cd06587">
    <property type="entry name" value="VOC"/>
    <property type="match status" value="1"/>
</dbReference>
<dbReference type="InterPro" id="IPR029068">
    <property type="entry name" value="Glyas_Bleomycin-R_OHBP_Dase"/>
</dbReference>
<keyword evidence="2" id="KW-0560">Oxidoreductase</keyword>
<dbReference type="Gene3D" id="3.10.180.10">
    <property type="entry name" value="2,3-Dihydroxybiphenyl 1,2-Dioxygenase, domain 1"/>
    <property type="match status" value="1"/>
</dbReference>
<reference evidence="2 3" key="1">
    <citation type="submission" date="2020-08" db="EMBL/GenBank/DDBJ databases">
        <title>Functional genomics of gut bacteria from endangered species of beetles.</title>
        <authorList>
            <person name="Carlos-Shanley C."/>
        </authorList>
    </citation>
    <scope>NUCLEOTIDE SEQUENCE [LARGE SCALE GENOMIC DNA]</scope>
    <source>
        <strain evidence="2 3">S00123</strain>
    </source>
</reference>
<evidence type="ECO:0000259" key="1">
    <source>
        <dbReference type="PROSITE" id="PS51819"/>
    </source>
</evidence>
<keyword evidence="2" id="KW-0223">Dioxygenase</keyword>
<dbReference type="EMBL" id="JACHKY010000006">
    <property type="protein sequence ID" value="MBB4799354.1"/>
    <property type="molecule type" value="Genomic_DNA"/>
</dbReference>
<protein>
    <submittedName>
        <fullName evidence="2">Catechol 2,3-dioxygenase-like lactoylglutathione lyase family enzyme</fullName>
    </submittedName>
</protein>
<name>A0A7W7N5G1_9CAUL</name>
<dbReference type="RefSeq" id="WP_184272509.1">
    <property type="nucleotide sequence ID" value="NZ_JACHKY010000006.1"/>
</dbReference>
<dbReference type="Proteomes" id="UP000539957">
    <property type="component" value="Unassembled WGS sequence"/>
</dbReference>
<keyword evidence="3" id="KW-1185">Reference proteome</keyword>
<feature type="domain" description="VOC" evidence="1">
    <location>
        <begin position="2"/>
        <end position="115"/>
    </location>
</feature>
<dbReference type="GO" id="GO:0016829">
    <property type="term" value="F:lyase activity"/>
    <property type="evidence" value="ECO:0007669"/>
    <property type="project" value="UniProtKB-KW"/>
</dbReference>
<dbReference type="InterPro" id="IPR037523">
    <property type="entry name" value="VOC_core"/>
</dbReference>
<organism evidence="2 3">
    <name type="scientific">Brevundimonas bullata</name>
    <dbReference type="NCBI Taxonomy" id="13160"/>
    <lineage>
        <taxon>Bacteria</taxon>
        <taxon>Pseudomonadati</taxon>
        <taxon>Pseudomonadota</taxon>
        <taxon>Alphaproteobacteria</taxon>
        <taxon>Caulobacterales</taxon>
        <taxon>Caulobacteraceae</taxon>
        <taxon>Brevundimonas</taxon>
    </lineage>
</organism>
<proteinExistence type="predicted"/>
<comment type="caution">
    <text evidence="2">The sequence shown here is derived from an EMBL/GenBank/DDBJ whole genome shotgun (WGS) entry which is preliminary data.</text>
</comment>